<dbReference type="AlphaFoldDB" id="A1S142"/>
<dbReference type="InterPro" id="IPR029063">
    <property type="entry name" value="SAM-dependent_MTases_sf"/>
</dbReference>
<reference evidence="3" key="1">
    <citation type="journal article" date="2008" name="J. Bacteriol.">
        <title>Genome sequence of Thermofilum pendens reveals an exceptional loss of biosynthetic pathways without genome reduction.</title>
        <authorList>
            <person name="Anderson I."/>
            <person name="Rodriguez J."/>
            <person name="Susanti D."/>
            <person name="Porat I."/>
            <person name="Reich C."/>
            <person name="Ulrich L.E."/>
            <person name="Elkins J.G."/>
            <person name="Mavromatis K."/>
            <person name="Lykidis A."/>
            <person name="Kim E."/>
            <person name="Thompson L.S."/>
            <person name="Nolan M."/>
            <person name="Land M."/>
            <person name="Copeland A."/>
            <person name="Lapidus A."/>
            <person name="Lucas S."/>
            <person name="Detter C."/>
            <person name="Zhulin I.B."/>
            <person name="Olsen G.J."/>
            <person name="Whitman W."/>
            <person name="Mukhopadhyay B."/>
            <person name="Bristow J."/>
            <person name="Kyrpides N."/>
        </authorList>
    </citation>
    <scope>NUCLEOTIDE SEQUENCE [LARGE SCALE GENOMIC DNA]</scope>
    <source>
        <strain evidence="3">DSM 2475 / Hrk 5</strain>
    </source>
</reference>
<accession>A1S142</accession>
<sequence>MPSGAPGQRLLRLLYRFVPQAYYRSKAREVPYSPMLIDVGSGRGLFLGSLAGRYGFAVGVDVDAELVKASPRSPHACYVVASACMLPFRDSCFDTAVFHDSLHHFVRPFDALEEALRVSRKSVLIFDYDGGGALARIIATVEKALGFPASFLQASMLAERYGARVRVGRLGSMTAEIDAGSWRKKPSSQGL</sequence>
<dbReference type="STRING" id="368408.Tpen_1777"/>
<dbReference type="EnsemblBacteria" id="ABL79172">
    <property type="protein sequence ID" value="ABL79172"/>
    <property type="gene ID" value="Tpen_1777"/>
</dbReference>
<name>A1S142_THEPD</name>
<dbReference type="GO" id="GO:0032259">
    <property type="term" value="P:methylation"/>
    <property type="evidence" value="ECO:0007669"/>
    <property type="project" value="UniProtKB-KW"/>
</dbReference>
<gene>
    <name evidence="2" type="ordered locus">Tpen_1777</name>
</gene>
<feature type="domain" description="Methyltransferase type 11" evidence="1">
    <location>
        <begin position="37"/>
        <end position="121"/>
    </location>
</feature>
<protein>
    <submittedName>
        <fullName evidence="2">Methyltransferase type 11</fullName>
    </submittedName>
</protein>
<keyword evidence="3" id="KW-1185">Reference proteome</keyword>
<dbReference type="EMBL" id="CP000505">
    <property type="protein sequence ID" value="ABL79172.1"/>
    <property type="molecule type" value="Genomic_DNA"/>
</dbReference>
<keyword evidence="2" id="KW-0808">Transferase</keyword>
<dbReference type="InterPro" id="IPR013216">
    <property type="entry name" value="Methyltransf_11"/>
</dbReference>
<organism evidence="2 3">
    <name type="scientific">Thermofilum pendens (strain DSM 2475 / Hrk 5)</name>
    <dbReference type="NCBI Taxonomy" id="368408"/>
    <lineage>
        <taxon>Archaea</taxon>
        <taxon>Thermoproteota</taxon>
        <taxon>Thermoprotei</taxon>
        <taxon>Thermofilales</taxon>
        <taxon>Thermofilaceae</taxon>
        <taxon>Thermofilum</taxon>
    </lineage>
</organism>
<dbReference type="KEGG" id="tpe:Tpen_1777"/>
<dbReference type="CDD" id="cd02440">
    <property type="entry name" value="AdoMet_MTases"/>
    <property type="match status" value="1"/>
</dbReference>
<dbReference type="GO" id="GO:0008757">
    <property type="term" value="F:S-adenosylmethionine-dependent methyltransferase activity"/>
    <property type="evidence" value="ECO:0007669"/>
    <property type="project" value="InterPro"/>
</dbReference>
<dbReference type="Gene3D" id="3.40.50.150">
    <property type="entry name" value="Vaccinia Virus protein VP39"/>
    <property type="match status" value="1"/>
</dbReference>
<dbReference type="HOGENOM" id="CLU_1418754_0_0_2"/>
<dbReference type="eggNOG" id="arCOG04583">
    <property type="taxonomic scope" value="Archaea"/>
</dbReference>
<dbReference type="Pfam" id="PF08241">
    <property type="entry name" value="Methyltransf_11"/>
    <property type="match status" value="1"/>
</dbReference>
<evidence type="ECO:0000313" key="2">
    <source>
        <dbReference type="EMBL" id="ABL79172.1"/>
    </source>
</evidence>
<evidence type="ECO:0000259" key="1">
    <source>
        <dbReference type="Pfam" id="PF08241"/>
    </source>
</evidence>
<dbReference type="Proteomes" id="UP000000641">
    <property type="component" value="Chromosome"/>
</dbReference>
<keyword evidence="2" id="KW-0489">Methyltransferase</keyword>
<evidence type="ECO:0000313" key="3">
    <source>
        <dbReference type="Proteomes" id="UP000000641"/>
    </source>
</evidence>
<dbReference type="SUPFAM" id="SSF53335">
    <property type="entry name" value="S-adenosyl-L-methionine-dependent methyltransferases"/>
    <property type="match status" value="1"/>
</dbReference>
<proteinExistence type="predicted"/>